<dbReference type="InterPro" id="IPR006674">
    <property type="entry name" value="HD_domain"/>
</dbReference>
<dbReference type="AlphaFoldDB" id="A0A1Y5TJV4"/>
<dbReference type="PANTHER" id="PTHR11845:SF13">
    <property type="entry name" value="5'-DEOXYNUCLEOTIDASE HDDC2"/>
    <property type="match status" value="1"/>
</dbReference>
<dbReference type="GO" id="GO:0002953">
    <property type="term" value="F:5'-deoxynucleotidase activity"/>
    <property type="evidence" value="ECO:0007669"/>
    <property type="project" value="InterPro"/>
</dbReference>
<dbReference type="OrthoDB" id="9796032at2"/>
<dbReference type="InterPro" id="IPR039356">
    <property type="entry name" value="YfbR/HDDC2"/>
</dbReference>
<name>A0A1Y5TJV4_9RHOB</name>
<evidence type="ECO:0000256" key="1">
    <source>
        <dbReference type="ARBA" id="ARBA00022723"/>
    </source>
</evidence>
<dbReference type="Pfam" id="PF13023">
    <property type="entry name" value="HD_3"/>
    <property type="match status" value="2"/>
</dbReference>
<feature type="domain" description="HD" evidence="3">
    <location>
        <begin position="205"/>
        <end position="368"/>
    </location>
</feature>
<evidence type="ECO:0000259" key="3">
    <source>
        <dbReference type="Pfam" id="PF13023"/>
    </source>
</evidence>
<organism evidence="4 5">
    <name type="scientific">Roseisalinus antarcticus</name>
    <dbReference type="NCBI Taxonomy" id="254357"/>
    <lineage>
        <taxon>Bacteria</taxon>
        <taxon>Pseudomonadati</taxon>
        <taxon>Pseudomonadota</taxon>
        <taxon>Alphaproteobacteria</taxon>
        <taxon>Rhodobacterales</taxon>
        <taxon>Roseobacteraceae</taxon>
        <taxon>Roseisalinus</taxon>
    </lineage>
</organism>
<evidence type="ECO:0000313" key="5">
    <source>
        <dbReference type="Proteomes" id="UP000193900"/>
    </source>
</evidence>
<reference evidence="4 5" key="1">
    <citation type="submission" date="2017-03" db="EMBL/GenBank/DDBJ databases">
        <authorList>
            <person name="Afonso C.L."/>
            <person name="Miller P.J."/>
            <person name="Scott M.A."/>
            <person name="Spackman E."/>
            <person name="Goraichik I."/>
            <person name="Dimitrov K.M."/>
            <person name="Suarez D.L."/>
            <person name="Swayne D.E."/>
        </authorList>
    </citation>
    <scope>NUCLEOTIDE SEQUENCE [LARGE SCALE GENOMIC DNA]</scope>
    <source>
        <strain evidence="4 5">CECT 7023</strain>
    </source>
</reference>
<keyword evidence="5" id="KW-1185">Reference proteome</keyword>
<evidence type="ECO:0000313" key="4">
    <source>
        <dbReference type="EMBL" id="SLN65667.1"/>
    </source>
</evidence>
<dbReference type="GO" id="GO:0046872">
    <property type="term" value="F:metal ion binding"/>
    <property type="evidence" value="ECO:0007669"/>
    <property type="project" value="UniProtKB-KW"/>
</dbReference>
<protein>
    <submittedName>
        <fullName evidence="4">5'-nucleotidase</fullName>
    </submittedName>
</protein>
<dbReference type="GO" id="GO:0005737">
    <property type="term" value="C:cytoplasm"/>
    <property type="evidence" value="ECO:0007669"/>
    <property type="project" value="TreeGrafter"/>
</dbReference>
<accession>A0A1Y5TJV4</accession>
<sequence length="382" mass="42569">MSERLAAQLGFLIEADKLKRIARANVLMDGSRRENSAEHSWHLALWAMIFEDEAAGADMDRVLPMCLVHDLLEIDSGDHPDHLDHPAGEVADRDARATARHFGLLPADQGSGLRALWEEFEAGETPEARFVRRLDHAQPVLQELGNPAQTDSDRDVLRGLLTTGRTAALHESWPDLHRHAMALLDRNGARPPEPLAARLRFLAEADRLKTILRGTTIFDGSRRENSAEHSWHLALFAHLLGEHAARPADTRRALRMLVLHDLVEIDAGDAPIHGDHDPAEQEAKEQRAADRLYGLLPGDQGQALRRLWDEFEAAETDDAVFAKSIDRVQPVMANLECGGGTWISYAVDREKLDRRVGDKVRRGAPALWQALTPRIDAWFAAA</sequence>
<dbReference type="Gene3D" id="1.10.3210.10">
    <property type="entry name" value="Hypothetical protein af1432"/>
    <property type="match status" value="2"/>
</dbReference>
<keyword evidence="2" id="KW-0378">Hydrolase</keyword>
<dbReference type="PANTHER" id="PTHR11845">
    <property type="entry name" value="5'-DEOXYNUCLEOTIDASE HDDC2"/>
    <property type="match status" value="1"/>
</dbReference>
<feature type="domain" description="HD" evidence="3">
    <location>
        <begin position="15"/>
        <end position="175"/>
    </location>
</feature>
<dbReference type="Proteomes" id="UP000193900">
    <property type="component" value="Unassembled WGS sequence"/>
</dbReference>
<evidence type="ECO:0000256" key="2">
    <source>
        <dbReference type="ARBA" id="ARBA00022801"/>
    </source>
</evidence>
<dbReference type="RefSeq" id="WP_085879893.1">
    <property type="nucleotide sequence ID" value="NZ_FWFZ01000018.1"/>
</dbReference>
<dbReference type="EMBL" id="FWFZ01000018">
    <property type="protein sequence ID" value="SLN65667.1"/>
    <property type="molecule type" value="Genomic_DNA"/>
</dbReference>
<gene>
    <name evidence="4" type="ORF">ROA7023_03089</name>
</gene>
<proteinExistence type="predicted"/>
<dbReference type="SUPFAM" id="SSF109604">
    <property type="entry name" value="HD-domain/PDEase-like"/>
    <property type="match status" value="2"/>
</dbReference>
<keyword evidence="1" id="KW-0479">Metal-binding</keyword>